<dbReference type="AlphaFoldDB" id="A0AAV7LC65"/>
<comment type="caution">
    <text evidence="2">The sequence shown here is derived from an EMBL/GenBank/DDBJ whole genome shotgun (WGS) entry which is preliminary data.</text>
</comment>
<evidence type="ECO:0000313" key="2">
    <source>
        <dbReference type="EMBL" id="KAJ1088075.1"/>
    </source>
</evidence>
<accession>A0AAV7LC65</accession>
<organism evidence="2 3">
    <name type="scientific">Pleurodeles waltl</name>
    <name type="common">Iberian ribbed newt</name>
    <dbReference type="NCBI Taxonomy" id="8319"/>
    <lineage>
        <taxon>Eukaryota</taxon>
        <taxon>Metazoa</taxon>
        <taxon>Chordata</taxon>
        <taxon>Craniata</taxon>
        <taxon>Vertebrata</taxon>
        <taxon>Euteleostomi</taxon>
        <taxon>Amphibia</taxon>
        <taxon>Batrachia</taxon>
        <taxon>Caudata</taxon>
        <taxon>Salamandroidea</taxon>
        <taxon>Salamandridae</taxon>
        <taxon>Pleurodelinae</taxon>
        <taxon>Pleurodeles</taxon>
    </lineage>
</organism>
<proteinExistence type="predicted"/>
<feature type="compositionally biased region" description="Acidic residues" evidence="1">
    <location>
        <begin position="1"/>
        <end position="12"/>
    </location>
</feature>
<evidence type="ECO:0000313" key="3">
    <source>
        <dbReference type="Proteomes" id="UP001066276"/>
    </source>
</evidence>
<gene>
    <name evidence="2" type="ORF">NDU88_001234</name>
</gene>
<evidence type="ECO:0000256" key="1">
    <source>
        <dbReference type="SAM" id="MobiDB-lite"/>
    </source>
</evidence>
<sequence length="100" mass="11117">MEGPTVDEDTIEDGSTINEKADHKDYSGVVHNIFDDPLDQIVFWSKKAISAPPSGLQSLCHMCSHGKQMQQSESRRVPFVLDIDLRVNLEEDVASFSAVL</sequence>
<keyword evidence="3" id="KW-1185">Reference proteome</keyword>
<dbReference type="Proteomes" id="UP001066276">
    <property type="component" value="Chromosome 11"/>
</dbReference>
<name>A0AAV7LC65_PLEWA</name>
<reference evidence="2" key="1">
    <citation type="journal article" date="2022" name="bioRxiv">
        <title>Sequencing and chromosome-scale assembly of the giantPleurodeles waltlgenome.</title>
        <authorList>
            <person name="Brown T."/>
            <person name="Elewa A."/>
            <person name="Iarovenko S."/>
            <person name="Subramanian E."/>
            <person name="Araus A.J."/>
            <person name="Petzold A."/>
            <person name="Susuki M."/>
            <person name="Suzuki K.-i.T."/>
            <person name="Hayashi T."/>
            <person name="Toyoda A."/>
            <person name="Oliveira C."/>
            <person name="Osipova E."/>
            <person name="Leigh N.D."/>
            <person name="Simon A."/>
            <person name="Yun M.H."/>
        </authorList>
    </citation>
    <scope>NUCLEOTIDE SEQUENCE</scope>
    <source>
        <strain evidence="2">20211129_DDA</strain>
        <tissue evidence="2">Liver</tissue>
    </source>
</reference>
<dbReference type="EMBL" id="JANPWB010000015">
    <property type="protein sequence ID" value="KAJ1088075.1"/>
    <property type="molecule type" value="Genomic_DNA"/>
</dbReference>
<feature type="region of interest" description="Disordered" evidence="1">
    <location>
        <begin position="1"/>
        <end position="22"/>
    </location>
</feature>
<protein>
    <submittedName>
        <fullName evidence="2">Uncharacterized protein</fullName>
    </submittedName>
</protein>